<accession>A0A381XYY4</accession>
<gene>
    <name evidence="1" type="ORF">METZ01_LOCUS122221</name>
</gene>
<protein>
    <submittedName>
        <fullName evidence="1">Uncharacterized protein</fullName>
    </submittedName>
</protein>
<name>A0A381XYY4_9ZZZZ</name>
<dbReference type="AlphaFoldDB" id="A0A381XYY4"/>
<dbReference type="EMBL" id="UINC01016708">
    <property type="protein sequence ID" value="SVA69367.1"/>
    <property type="molecule type" value="Genomic_DNA"/>
</dbReference>
<dbReference type="AntiFam" id="ANF00010">
    <property type="entry name" value="tRNA translation"/>
</dbReference>
<organism evidence="1">
    <name type="scientific">marine metagenome</name>
    <dbReference type="NCBI Taxonomy" id="408172"/>
    <lineage>
        <taxon>unclassified sequences</taxon>
        <taxon>metagenomes</taxon>
        <taxon>ecological metagenomes</taxon>
    </lineage>
</organism>
<feature type="non-terminal residue" evidence="1">
    <location>
        <position position="1"/>
    </location>
</feature>
<sequence>VRGPGCRPAGASRVLSRHRRGRLAQLVEHHVHIVGVAGSSPAATMQRHSLSERVMKCESSLVLVLLFTLLLPVGAQAQSPGASPTYGDVGLSAGFDQDPSTKHGRLYLRF</sequence>
<proteinExistence type="predicted"/>
<evidence type="ECO:0000313" key="1">
    <source>
        <dbReference type="EMBL" id="SVA69367.1"/>
    </source>
</evidence>
<reference evidence="1" key="1">
    <citation type="submission" date="2018-05" db="EMBL/GenBank/DDBJ databases">
        <authorList>
            <person name="Lanie J.A."/>
            <person name="Ng W.-L."/>
            <person name="Kazmierczak K.M."/>
            <person name="Andrzejewski T.M."/>
            <person name="Davidsen T.M."/>
            <person name="Wayne K.J."/>
            <person name="Tettelin H."/>
            <person name="Glass J.I."/>
            <person name="Rusch D."/>
            <person name="Podicherti R."/>
            <person name="Tsui H.-C.T."/>
            <person name="Winkler M.E."/>
        </authorList>
    </citation>
    <scope>NUCLEOTIDE SEQUENCE</scope>
</reference>